<protein>
    <submittedName>
        <fullName evidence="4">Pak1 interacting protein 1, putative</fullName>
        <ecNumber evidence="4">2.7.11.7</ecNumber>
    </submittedName>
</protein>
<feature type="repeat" description="WD" evidence="3">
    <location>
        <begin position="129"/>
        <end position="170"/>
    </location>
</feature>
<dbReference type="InterPro" id="IPR015943">
    <property type="entry name" value="WD40/YVTN_repeat-like_dom_sf"/>
</dbReference>
<dbReference type="PROSITE" id="PS50294">
    <property type="entry name" value="WD_REPEATS_REGION"/>
    <property type="match status" value="1"/>
</dbReference>
<dbReference type="PANTHER" id="PTHR44675">
    <property type="entry name" value="PAK1 INTERACTING PROTEIN 1"/>
    <property type="match status" value="1"/>
</dbReference>
<dbReference type="RefSeq" id="XP_004037206.1">
    <property type="nucleotide sequence ID" value="XM_004037158.1"/>
</dbReference>
<proteinExistence type="predicted"/>
<dbReference type="GeneID" id="14909394"/>
<dbReference type="Proteomes" id="UP000008983">
    <property type="component" value="Unassembled WGS sequence"/>
</dbReference>
<evidence type="ECO:0000256" key="2">
    <source>
        <dbReference type="ARBA" id="ARBA00022737"/>
    </source>
</evidence>
<dbReference type="PROSITE" id="PS50082">
    <property type="entry name" value="WD_REPEATS_2"/>
    <property type="match status" value="2"/>
</dbReference>
<name>G0QNI6_ICHMU</name>
<dbReference type="PROSITE" id="PS00678">
    <property type="entry name" value="WD_REPEATS_1"/>
    <property type="match status" value="1"/>
</dbReference>
<sequence length="285" mass="32911">MLNENQNINQESKANTNQHQKFTIFCGTYEGAILGLGGDLTNLTLKYAFKPSTNSLKSMDITNKYLIVGGFDEYLRIYDLKRQRECGILEGHTGTITSLKCHKSIAFSSGEDGFIMVWKMKEFALLHRLKEHKSQVNDIAVHESGKILVSISKDQKLFIWNLLNGTKAYSMNLKYNAYRVEINNEYILTMSDQALYVIDQQTNKQLFQLKQEDPVTINDFCVYNNKYVLIGEFNEITQNQELKDVKPIYKVETLNRLNCLAIYMDLVPEKSSKIIIIEKRVTFQE</sequence>
<dbReference type="SUPFAM" id="SSF50978">
    <property type="entry name" value="WD40 repeat-like"/>
    <property type="match status" value="1"/>
</dbReference>
<organism evidence="4 5">
    <name type="scientific">Ichthyophthirius multifiliis</name>
    <name type="common">White spot disease agent</name>
    <name type="synonym">Ich</name>
    <dbReference type="NCBI Taxonomy" id="5932"/>
    <lineage>
        <taxon>Eukaryota</taxon>
        <taxon>Sar</taxon>
        <taxon>Alveolata</taxon>
        <taxon>Ciliophora</taxon>
        <taxon>Intramacronucleata</taxon>
        <taxon>Oligohymenophorea</taxon>
        <taxon>Hymenostomatida</taxon>
        <taxon>Ophryoglenina</taxon>
        <taxon>Ichthyophthirius</taxon>
    </lineage>
</organism>
<accession>G0QNI6</accession>
<evidence type="ECO:0000313" key="5">
    <source>
        <dbReference type="Proteomes" id="UP000008983"/>
    </source>
</evidence>
<gene>
    <name evidence="4" type="ORF">IMG5_058960</name>
</gene>
<dbReference type="InterPro" id="IPR051959">
    <property type="entry name" value="PAK1-Kinase_Regulator"/>
</dbReference>
<dbReference type="Gene3D" id="2.130.10.10">
    <property type="entry name" value="YVTN repeat-like/Quinoprotein amine dehydrogenase"/>
    <property type="match status" value="1"/>
</dbReference>
<dbReference type="STRING" id="857967.G0QNI6"/>
<feature type="repeat" description="WD" evidence="3">
    <location>
        <begin position="89"/>
        <end position="128"/>
    </location>
</feature>
<dbReference type="eggNOG" id="KOG0294">
    <property type="taxonomic scope" value="Eukaryota"/>
</dbReference>
<evidence type="ECO:0000256" key="3">
    <source>
        <dbReference type="PROSITE-ProRule" id="PRU00221"/>
    </source>
</evidence>
<dbReference type="PANTHER" id="PTHR44675:SF1">
    <property type="entry name" value="P21-ACTIVATED PROTEIN KINASE-INTERACTING PROTEIN 1"/>
    <property type="match status" value="1"/>
</dbReference>
<keyword evidence="2" id="KW-0677">Repeat</keyword>
<dbReference type="InterPro" id="IPR019775">
    <property type="entry name" value="WD40_repeat_CS"/>
</dbReference>
<keyword evidence="1 3" id="KW-0853">WD repeat</keyword>
<dbReference type="InterPro" id="IPR036322">
    <property type="entry name" value="WD40_repeat_dom_sf"/>
</dbReference>
<dbReference type="AlphaFoldDB" id="G0QNI6"/>
<dbReference type="OMA" id="QGSIKCM"/>
<dbReference type="OrthoDB" id="308449at2759"/>
<dbReference type="GO" id="GO:0016905">
    <property type="term" value="F:myosin heavy chain kinase activity"/>
    <property type="evidence" value="ECO:0007669"/>
    <property type="project" value="UniProtKB-EC"/>
</dbReference>
<dbReference type="InterPro" id="IPR001680">
    <property type="entry name" value="WD40_rpt"/>
</dbReference>
<keyword evidence="4" id="KW-0808">Transferase</keyword>
<dbReference type="InParanoid" id="G0QNI6"/>
<evidence type="ECO:0000313" key="4">
    <source>
        <dbReference type="EMBL" id="EGR33220.1"/>
    </source>
</evidence>
<evidence type="ECO:0000256" key="1">
    <source>
        <dbReference type="ARBA" id="ARBA00022574"/>
    </source>
</evidence>
<reference evidence="4 5" key="1">
    <citation type="submission" date="2011-07" db="EMBL/GenBank/DDBJ databases">
        <authorList>
            <person name="Coyne R."/>
            <person name="Brami D."/>
            <person name="Johnson J."/>
            <person name="Hostetler J."/>
            <person name="Hannick L."/>
            <person name="Clark T."/>
            <person name="Cassidy-Hanley D."/>
            <person name="Inman J."/>
        </authorList>
    </citation>
    <scope>NUCLEOTIDE SEQUENCE [LARGE SCALE GENOMIC DNA]</scope>
    <source>
        <strain evidence="4 5">G5</strain>
    </source>
</reference>
<dbReference type="SMART" id="SM00320">
    <property type="entry name" value="WD40"/>
    <property type="match status" value="3"/>
</dbReference>
<dbReference type="EC" id="2.7.11.7" evidence="4"/>
<keyword evidence="5" id="KW-1185">Reference proteome</keyword>
<dbReference type="Pfam" id="PF00400">
    <property type="entry name" value="WD40"/>
    <property type="match status" value="2"/>
</dbReference>
<dbReference type="EMBL" id="GL983490">
    <property type="protein sequence ID" value="EGR33220.1"/>
    <property type="molecule type" value="Genomic_DNA"/>
</dbReference>